<evidence type="ECO:0000313" key="2">
    <source>
        <dbReference type="EMBL" id="PSR78962.1"/>
    </source>
</evidence>
<dbReference type="InParanoid" id="A0A2T2ZXI3"/>
<accession>A0A2T2ZXI3</accession>
<dbReference type="Proteomes" id="UP000241462">
    <property type="component" value="Unassembled WGS sequence"/>
</dbReference>
<feature type="region of interest" description="Disordered" evidence="1">
    <location>
        <begin position="103"/>
        <end position="123"/>
    </location>
</feature>
<evidence type="ECO:0000313" key="3">
    <source>
        <dbReference type="Proteomes" id="UP000241462"/>
    </source>
</evidence>
<organism evidence="2 3">
    <name type="scientific">Coniella lustricola</name>
    <dbReference type="NCBI Taxonomy" id="2025994"/>
    <lineage>
        <taxon>Eukaryota</taxon>
        <taxon>Fungi</taxon>
        <taxon>Dikarya</taxon>
        <taxon>Ascomycota</taxon>
        <taxon>Pezizomycotina</taxon>
        <taxon>Sordariomycetes</taxon>
        <taxon>Sordariomycetidae</taxon>
        <taxon>Diaporthales</taxon>
        <taxon>Schizoparmaceae</taxon>
        <taxon>Coniella</taxon>
    </lineage>
</organism>
<proteinExistence type="predicted"/>
<dbReference type="EMBL" id="KZ678583">
    <property type="protein sequence ID" value="PSR78962.1"/>
    <property type="molecule type" value="Genomic_DNA"/>
</dbReference>
<evidence type="ECO:0000256" key="1">
    <source>
        <dbReference type="SAM" id="MobiDB-lite"/>
    </source>
</evidence>
<protein>
    <submittedName>
        <fullName evidence="2">Uncharacterized protein</fullName>
    </submittedName>
</protein>
<reference evidence="2 3" key="1">
    <citation type="journal article" date="2018" name="Mycol. Prog.">
        <title>Coniella lustricola, a new species from submerged detritus.</title>
        <authorList>
            <person name="Raudabaugh D.B."/>
            <person name="Iturriaga T."/>
            <person name="Carver A."/>
            <person name="Mondo S."/>
            <person name="Pangilinan J."/>
            <person name="Lipzen A."/>
            <person name="He G."/>
            <person name="Amirebrahimi M."/>
            <person name="Grigoriev I.V."/>
            <person name="Miller A.N."/>
        </authorList>
    </citation>
    <scope>NUCLEOTIDE SEQUENCE [LARGE SCALE GENOMIC DNA]</scope>
    <source>
        <strain evidence="2 3">B22-T-1</strain>
    </source>
</reference>
<dbReference type="AlphaFoldDB" id="A0A2T2ZXI3"/>
<gene>
    <name evidence="2" type="ORF">BD289DRAFT_109402</name>
</gene>
<keyword evidence="3" id="KW-1185">Reference proteome</keyword>
<name>A0A2T2ZXI3_9PEZI</name>
<sequence length="157" mass="17706">MQVLDIGNLVILGRLAAHHIHELSSLLRISPARDPASSLDRLTKTKSIYSFMNRQLPARSRRESMLGLALLWVCQAGGPRSIQRQPCGLWVWTGPSRVSKKRVSPSVRFSDPSASLEAEQKGMKSFDKAWKTEGLPQHPSCKDHLAFAQHRREKKKK</sequence>